<comment type="subcellular location">
    <subcellularLocation>
        <location evidence="1">Nucleus</location>
    </subcellularLocation>
</comment>
<dbReference type="SMART" id="SM00415">
    <property type="entry name" value="HSF"/>
    <property type="match status" value="1"/>
</dbReference>
<dbReference type="GO" id="GO:0005634">
    <property type="term" value="C:nucleus"/>
    <property type="evidence" value="ECO:0007669"/>
    <property type="project" value="UniProtKB-SubCell"/>
</dbReference>
<evidence type="ECO:0000313" key="8">
    <source>
        <dbReference type="Proteomes" id="UP000799764"/>
    </source>
</evidence>
<dbReference type="Pfam" id="PF00447">
    <property type="entry name" value="HSF_DNA-bind"/>
    <property type="match status" value="1"/>
</dbReference>
<dbReference type="InterPro" id="IPR036388">
    <property type="entry name" value="WH-like_DNA-bd_sf"/>
</dbReference>
<comment type="caution">
    <text evidence="7">The sequence shown here is derived from an EMBL/GenBank/DDBJ whole genome shotgun (WGS) entry which is preliminary data.</text>
</comment>
<dbReference type="AlphaFoldDB" id="A0A9P4PL68"/>
<dbReference type="EMBL" id="MU001497">
    <property type="protein sequence ID" value="KAF2447129.1"/>
    <property type="molecule type" value="Genomic_DNA"/>
</dbReference>
<reference evidence="7" key="1">
    <citation type="journal article" date="2020" name="Stud. Mycol.">
        <title>101 Dothideomycetes genomes: a test case for predicting lifestyles and emergence of pathogens.</title>
        <authorList>
            <person name="Haridas S."/>
            <person name="Albert R."/>
            <person name="Binder M."/>
            <person name="Bloem J."/>
            <person name="Labutti K."/>
            <person name="Salamov A."/>
            <person name="Andreopoulos B."/>
            <person name="Baker S."/>
            <person name="Barry K."/>
            <person name="Bills G."/>
            <person name="Bluhm B."/>
            <person name="Cannon C."/>
            <person name="Castanera R."/>
            <person name="Culley D."/>
            <person name="Daum C."/>
            <person name="Ezra D."/>
            <person name="Gonzalez J."/>
            <person name="Henrissat B."/>
            <person name="Kuo A."/>
            <person name="Liang C."/>
            <person name="Lipzen A."/>
            <person name="Lutzoni F."/>
            <person name="Magnuson J."/>
            <person name="Mondo S."/>
            <person name="Nolan M."/>
            <person name="Ohm R."/>
            <person name="Pangilinan J."/>
            <person name="Park H.-J."/>
            <person name="Ramirez L."/>
            <person name="Alfaro M."/>
            <person name="Sun H."/>
            <person name="Tritt A."/>
            <person name="Yoshinaga Y."/>
            <person name="Zwiers L.-H."/>
            <person name="Turgeon B."/>
            <person name="Goodwin S."/>
            <person name="Spatafora J."/>
            <person name="Crous P."/>
            <person name="Grigoriev I."/>
        </authorList>
    </citation>
    <scope>NUCLEOTIDE SEQUENCE</scope>
    <source>
        <strain evidence="7">CBS 690.94</strain>
    </source>
</reference>
<dbReference type="PANTHER" id="PTHR10015">
    <property type="entry name" value="HEAT SHOCK TRANSCRIPTION FACTOR"/>
    <property type="match status" value="1"/>
</dbReference>
<dbReference type="InterPro" id="IPR000232">
    <property type="entry name" value="HSF_DNA-bd"/>
</dbReference>
<feature type="domain" description="HSF-type DNA-binding" evidence="6">
    <location>
        <begin position="100"/>
        <end position="203"/>
    </location>
</feature>
<feature type="region of interest" description="Disordered" evidence="5">
    <location>
        <begin position="1"/>
        <end position="84"/>
    </location>
</feature>
<dbReference type="PANTHER" id="PTHR10015:SF396">
    <property type="entry name" value="FLOCCULATION SUPPRESSION PROTEIN"/>
    <property type="match status" value="1"/>
</dbReference>
<gene>
    <name evidence="7" type="ORF">P171DRAFT_483181</name>
</gene>
<feature type="compositionally biased region" description="Basic and acidic residues" evidence="5">
    <location>
        <begin position="73"/>
        <end position="84"/>
    </location>
</feature>
<name>A0A9P4PL68_9PLEO</name>
<feature type="compositionally biased region" description="Polar residues" evidence="5">
    <location>
        <begin position="9"/>
        <end position="21"/>
    </location>
</feature>
<dbReference type="Gene3D" id="1.10.10.10">
    <property type="entry name" value="Winged helix-like DNA-binding domain superfamily/Winged helix DNA-binding domain"/>
    <property type="match status" value="1"/>
</dbReference>
<sequence length="376" mass="42124">MASEPTHKYTLSTQPLFERSSSPPPAPTPDLRTRSSTLSLRGKRREYGSKALANKSLVGDRNNGSPEQPIQKVSERKTMNSDEHSVPVAAAALPRQPKSVRGVFVRKLYTMLEDQSSQHLISWSSTSDSFIFSPSSEFVKVLVSYFQHTSISSFIRQLNLYGFQKVGNLFHSDAPDSPLWEFKHTDGMFQRGGQGGLQNIKRHPNRAALIAVDSKELKENGVREANTDTILPRGAMSSYEPKEHVSVERFGDYSRQGRQEVSPPGDYALPELDTMIAGWQAMLSHNQAERDSGFHDGDMVDVPQLRALDPIRHGIDDEPMLEESEALVLEYDRANDVHSIPVNNPKLLATVENAIETDPTRACYIREKPENAWRPI</sequence>
<dbReference type="OrthoDB" id="60033at2759"/>
<organism evidence="7 8">
    <name type="scientific">Karstenula rhodostoma CBS 690.94</name>
    <dbReference type="NCBI Taxonomy" id="1392251"/>
    <lineage>
        <taxon>Eukaryota</taxon>
        <taxon>Fungi</taxon>
        <taxon>Dikarya</taxon>
        <taxon>Ascomycota</taxon>
        <taxon>Pezizomycotina</taxon>
        <taxon>Dothideomycetes</taxon>
        <taxon>Pleosporomycetidae</taxon>
        <taxon>Pleosporales</taxon>
        <taxon>Massarineae</taxon>
        <taxon>Didymosphaeriaceae</taxon>
        <taxon>Karstenula</taxon>
    </lineage>
</organism>
<dbReference type="InterPro" id="IPR036390">
    <property type="entry name" value="WH_DNA-bd_sf"/>
</dbReference>
<evidence type="ECO:0000256" key="4">
    <source>
        <dbReference type="RuleBase" id="RU004020"/>
    </source>
</evidence>
<evidence type="ECO:0000313" key="7">
    <source>
        <dbReference type="EMBL" id="KAF2447129.1"/>
    </source>
</evidence>
<dbReference type="GO" id="GO:0043565">
    <property type="term" value="F:sequence-specific DNA binding"/>
    <property type="evidence" value="ECO:0007669"/>
    <property type="project" value="InterPro"/>
</dbReference>
<dbReference type="SUPFAM" id="SSF46785">
    <property type="entry name" value="Winged helix' DNA-binding domain"/>
    <property type="match status" value="1"/>
</dbReference>
<accession>A0A9P4PL68</accession>
<dbReference type="PRINTS" id="PR00056">
    <property type="entry name" value="HSFDOMAIN"/>
</dbReference>
<evidence type="ECO:0000256" key="2">
    <source>
        <dbReference type="ARBA" id="ARBA00023125"/>
    </source>
</evidence>
<evidence type="ECO:0000256" key="5">
    <source>
        <dbReference type="SAM" id="MobiDB-lite"/>
    </source>
</evidence>
<proteinExistence type="inferred from homology"/>
<evidence type="ECO:0000259" key="6">
    <source>
        <dbReference type="SMART" id="SM00415"/>
    </source>
</evidence>
<comment type="similarity">
    <text evidence="4">Belongs to the HSF family.</text>
</comment>
<dbReference type="Proteomes" id="UP000799764">
    <property type="component" value="Unassembled WGS sequence"/>
</dbReference>
<keyword evidence="2" id="KW-0238">DNA-binding</keyword>
<dbReference type="GO" id="GO:0003700">
    <property type="term" value="F:DNA-binding transcription factor activity"/>
    <property type="evidence" value="ECO:0007669"/>
    <property type="project" value="InterPro"/>
</dbReference>
<keyword evidence="8" id="KW-1185">Reference proteome</keyword>
<evidence type="ECO:0000256" key="3">
    <source>
        <dbReference type="ARBA" id="ARBA00023242"/>
    </source>
</evidence>
<keyword evidence="3" id="KW-0539">Nucleus</keyword>
<protein>
    <recommendedName>
        <fullName evidence="6">HSF-type DNA-binding domain-containing protein</fullName>
    </recommendedName>
</protein>
<evidence type="ECO:0000256" key="1">
    <source>
        <dbReference type="ARBA" id="ARBA00004123"/>
    </source>
</evidence>